<protein>
    <submittedName>
        <fullName evidence="2">11228_t:CDS:1</fullName>
    </submittedName>
</protein>
<feature type="compositionally biased region" description="Basic and acidic residues" evidence="1">
    <location>
        <begin position="42"/>
        <end position="60"/>
    </location>
</feature>
<comment type="caution">
    <text evidence="2">The sequence shown here is derived from an EMBL/GenBank/DDBJ whole genome shotgun (WGS) entry which is preliminary data.</text>
</comment>
<reference evidence="2" key="1">
    <citation type="submission" date="2021-06" db="EMBL/GenBank/DDBJ databases">
        <authorList>
            <person name="Kallberg Y."/>
            <person name="Tangrot J."/>
            <person name="Rosling A."/>
        </authorList>
    </citation>
    <scope>NUCLEOTIDE SEQUENCE</scope>
    <source>
        <strain evidence="2">CL551</strain>
    </source>
</reference>
<evidence type="ECO:0000313" key="2">
    <source>
        <dbReference type="EMBL" id="CAG8715199.1"/>
    </source>
</evidence>
<feature type="region of interest" description="Disordered" evidence="1">
    <location>
        <begin position="1"/>
        <end position="76"/>
    </location>
</feature>
<name>A0A9N9NAC7_9GLOM</name>
<proteinExistence type="predicted"/>
<gene>
    <name evidence="2" type="ORF">AMORRO_LOCUS12958</name>
</gene>
<dbReference type="AlphaFoldDB" id="A0A9N9NAC7"/>
<organism evidence="2 3">
    <name type="scientific">Acaulospora morrowiae</name>
    <dbReference type="NCBI Taxonomy" id="94023"/>
    <lineage>
        <taxon>Eukaryota</taxon>
        <taxon>Fungi</taxon>
        <taxon>Fungi incertae sedis</taxon>
        <taxon>Mucoromycota</taxon>
        <taxon>Glomeromycotina</taxon>
        <taxon>Glomeromycetes</taxon>
        <taxon>Diversisporales</taxon>
        <taxon>Acaulosporaceae</taxon>
        <taxon>Acaulospora</taxon>
    </lineage>
</organism>
<dbReference type="Proteomes" id="UP000789342">
    <property type="component" value="Unassembled WGS sequence"/>
</dbReference>
<evidence type="ECO:0000313" key="3">
    <source>
        <dbReference type="Proteomes" id="UP000789342"/>
    </source>
</evidence>
<evidence type="ECO:0000256" key="1">
    <source>
        <dbReference type="SAM" id="MobiDB-lite"/>
    </source>
</evidence>
<keyword evidence="3" id="KW-1185">Reference proteome</keyword>
<sequence length="123" mass="14016">MHLPIVSSCVDESEDFIPSTPILVTESIDDSDINDEDSSSEDGEKEHQHDEDDDGIEKKSPQKILSPPNQPTKLHQDLHKDFDEPAVLADHHDWSHNSNGITYQRNKTWLAYTPTPYAYTYLP</sequence>
<dbReference type="EMBL" id="CAJVPV010020592">
    <property type="protein sequence ID" value="CAG8715199.1"/>
    <property type="molecule type" value="Genomic_DNA"/>
</dbReference>
<feature type="compositionally biased region" description="Acidic residues" evidence="1">
    <location>
        <begin position="27"/>
        <end position="41"/>
    </location>
</feature>
<accession>A0A9N9NAC7</accession>